<feature type="domain" description="HTH arsR-type" evidence="5">
    <location>
        <begin position="1"/>
        <end position="94"/>
    </location>
</feature>
<dbReference type="InterPro" id="IPR051081">
    <property type="entry name" value="HTH_MetalResp_TranReg"/>
</dbReference>
<sequence length="153" mass="16626">MSRKSKAPIDVFSALADATRCQIVEILRDGPVPVHELAERFPISRPAISRHLRVLKAAGLVTEVKKGRENFYAFQRGRIAGAERWLVAISTAPQKPGANASEEKAAPNRNGAKIAGKNARPARPEPAAPPPATRTKKPKTELEPALNQMGFDF</sequence>
<dbReference type="PANTHER" id="PTHR33154">
    <property type="entry name" value="TRANSCRIPTIONAL REGULATOR, ARSR FAMILY"/>
    <property type="match status" value="1"/>
</dbReference>
<evidence type="ECO:0000313" key="7">
    <source>
        <dbReference type="Proteomes" id="UP000268844"/>
    </source>
</evidence>
<evidence type="ECO:0000256" key="4">
    <source>
        <dbReference type="SAM" id="MobiDB-lite"/>
    </source>
</evidence>
<dbReference type="Proteomes" id="UP000268844">
    <property type="component" value="Unassembled WGS sequence"/>
</dbReference>
<evidence type="ECO:0000313" key="6">
    <source>
        <dbReference type="EMBL" id="VDS06118.1"/>
    </source>
</evidence>
<dbReference type="SMART" id="SM00418">
    <property type="entry name" value="HTH_ARSR"/>
    <property type="match status" value="1"/>
</dbReference>
<keyword evidence="2" id="KW-0238">DNA-binding</keyword>
<dbReference type="InterPro" id="IPR036390">
    <property type="entry name" value="WH_DNA-bd_sf"/>
</dbReference>
<dbReference type="InterPro" id="IPR001845">
    <property type="entry name" value="HTH_ArsR_DNA-bd_dom"/>
</dbReference>
<name>A0A3S4GJG6_9HYPH</name>
<dbReference type="GO" id="GO:0003677">
    <property type="term" value="F:DNA binding"/>
    <property type="evidence" value="ECO:0007669"/>
    <property type="project" value="UniProtKB-KW"/>
</dbReference>
<dbReference type="InterPro" id="IPR011991">
    <property type="entry name" value="ArsR-like_HTH"/>
</dbReference>
<protein>
    <submittedName>
        <fullName evidence="6">Transcriptional repressor SdpR</fullName>
    </submittedName>
</protein>
<dbReference type="Pfam" id="PF01022">
    <property type="entry name" value="HTH_5"/>
    <property type="match status" value="1"/>
</dbReference>
<dbReference type="InterPro" id="IPR036388">
    <property type="entry name" value="WH-like_DNA-bd_sf"/>
</dbReference>
<feature type="region of interest" description="Disordered" evidence="4">
    <location>
        <begin position="91"/>
        <end position="153"/>
    </location>
</feature>
<dbReference type="EMBL" id="UZWD01000038">
    <property type="protein sequence ID" value="VDS06118.1"/>
    <property type="molecule type" value="Genomic_DNA"/>
</dbReference>
<keyword evidence="1" id="KW-0805">Transcription regulation</keyword>
<reference evidence="6 7" key="1">
    <citation type="submission" date="2018-12" db="EMBL/GenBank/DDBJ databases">
        <authorList>
            <person name="Criscuolo A."/>
        </authorList>
    </citation>
    <scope>NUCLEOTIDE SEQUENCE [LARGE SCALE GENOMIC DNA]</scope>
    <source>
        <strain evidence="6">ACIP1116281</strain>
    </source>
</reference>
<dbReference type="CDD" id="cd00090">
    <property type="entry name" value="HTH_ARSR"/>
    <property type="match status" value="1"/>
</dbReference>
<evidence type="ECO:0000256" key="2">
    <source>
        <dbReference type="ARBA" id="ARBA00023125"/>
    </source>
</evidence>
<gene>
    <name evidence="6" type="primary">sdpR_2</name>
    <name evidence="6" type="ORF">DEVEQU_03269</name>
</gene>
<accession>A0A3S4GJG6</accession>
<dbReference type="PRINTS" id="PR00778">
    <property type="entry name" value="HTHARSR"/>
</dbReference>
<organism evidence="6 7">
    <name type="scientific">Devosia equisanguinis</name>
    <dbReference type="NCBI Taxonomy" id="2490941"/>
    <lineage>
        <taxon>Bacteria</taxon>
        <taxon>Pseudomonadati</taxon>
        <taxon>Pseudomonadota</taxon>
        <taxon>Alphaproteobacteria</taxon>
        <taxon>Hyphomicrobiales</taxon>
        <taxon>Devosiaceae</taxon>
        <taxon>Devosia</taxon>
    </lineage>
</organism>
<evidence type="ECO:0000259" key="5">
    <source>
        <dbReference type="PROSITE" id="PS50987"/>
    </source>
</evidence>
<dbReference type="OrthoDB" id="9790747at2"/>
<dbReference type="PROSITE" id="PS50987">
    <property type="entry name" value="HTH_ARSR_2"/>
    <property type="match status" value="1"/>
</dbReference>
<evidence type="ECO:0000256" key="3">
    <source>
        <dbReference type="ARBA" id="ARBA00023163"/>
    </source>
</evidence>
<dbReference type="AlphaFoldDB" id="A0A3S4GJG6"/>
<dbReference type="RefSeq" id="WP_126151623.1">
    <property type="nucleotide sequence ID" value="NZ_JBHTMH010000001.1"/>
</dbReference>
<dbReference type="SUPFAM" id="SSF46785">
    <property type="entry name" value="Winged helix' DNA-binding domain"/>
    <property type="match status" value="1"/>
</dbReference>
<dbReference type="Gene3D" id="1.10.10.10">
    <property type="entry name" value="Winged helix-like DNA-binding domain superfamily/Winged helix DNA-binding domain"/>
    <property type="match status" value="1"/>
</dbReference>
<evidence type="ECO:0000256" key="1">
    <source>
        <dbReference type="ARBA" id="ARBA00023015"/>
    </source>
</evidence>
<keyword evidence="7" id="KW-1185">Reference proteome</keyword>
<proteinExistence type="predicted"/>
<dbReference type="GO" id="GO:0003700">
    <property type="term" value="F:DNA-binding transcription factor activity"/>
    <property type="evidence" value="ECO:0007669"/>
    <property type="project" value="InterPro"/>
</dbReference>
<keyword evidence="3" id="KW-0804">Transcription</keyword>
<dbReference type="PANTHER" id="PTHR33154:SF33">
    <property type="entry name" value="TRANSCRIPTIONAL REPRESSOR SDPR"/>
    <property type="match status" value="1"/>
</dbReference>
<dbReference type="NCBIfam" id="NF033788">
    <property type="entry name" value="HTH_metalloreg"/>
    <property type="match status" value="1"/>
</dbReference>